<evidence type="ECO:0000313" key="2">
    <source>
        <dbReference type="EMBL" id="RPA83154.1"/>
    </source>
</evidence>
<feature type="compositionally biased region" description="Basic residues" evidence="1">
    <location>
        <begin position="1"/>
        <end position="10"/>
    </location>
</feature>
<name>A0A3N4INK0_ASCIM</name>
<proteinExistence type="predicted"/>
<accession>A0A3N4INK0</accession>
<feature type="compositionally biased region" description="Low complexity" evidence="1">
    <location>
        <begin position="44"/>
        <end position="62"/>
    </location>
</feature>
<feature type="region of interest" description="Disordered" evidence="1">
    <location>
        <begin position="1"/>
        <end position="74"/>
    </location>
</feature>
<evidence type="ECO:0000256" key="1">
    <source>
        <dbReference type="SAM" id="MobiDB-lite"/>
    </source>
</evidence>
<dbReference type="EMBL" id="ML119666">
    <property type="protein sequence ID" value="RPA83154.1"/>
    <property type="molecule type" value="Genomic_DNA"/>
</dbReference>
<dbReference type="AlphaFoldDB" id="A0A3N4INK0"/>
<sequence>MVRIRSKARKYSTYISSSSEDDSSVSNSEQPPASASPIQTPPCTKSAPDAAATSPTTTQPPTNDGPTQQPSTPISRTMNILSMHSGSARGWYEHTRHYVRATKVEFRAPAQVPLQDESHETLVQELVKAGDLARTYLNTFIRREEKKRKEKLCIGYLHVEQAKKEDGTLEDFAATIYVELVRKAKEYKEAVSIKLEEEKYFKKYTSFLASPYFVQLEKTFRLCRRIMRSLPAYSLQHCWLDRPAFKKKLSVISKTSRHQYQHNMSAISPQTSSMEAPVSSSHRTIYFLNLNKNDSVHHWYDFVTVDGATERTLGKNVQVASFRIDTTCFGSPERTIAGRTSVMEVIKLLNDMAPSAHKGLQGFIRAQEKLRGCSLKIAHLAVKPRQNEPDVPVSISVELLEAPSA</sequence>
<protein>
    <submittedName>
        <fullName evidence="2">Uncharacterized protein</fullName>
    </submittedName>
</protein>
<organism evidence="2 3">
    <name type="scientific">Ascobolus immersus RN42</name>
    <dbReference type="NCBI Taxonomy" id="1160509"/>
    <lineage>
        <taxon>Eukaryota</taxon>
        <taxon>Fungi</taxon>
        <taxon>Dikarya</taxon>
        <taxon>Ascomycota</taxon>
        <taxon>Pezizomycotina</taxon>
        <taxon>Pezizomycetes</taxon>
        <taxon>Pezizales</taxon>
        <taxon>Ascobolaceae</taxon>
        <taxon>Ascobolus</taxon>
    </lineage>
</organism>
<keyword evidence="3" id="KW-1185">Reference proteome</keyword>
<reference evidence="2 3" key="1">
    <citation type="journal article" date="2018" name="Nat. Ecol. Evol.">
        <title>Pezizomycetes genomes reveal the molecular basis of ectomycorrhizal truffle lifestyle.</title>
        <authorList>
            <person name="Murat C."/>
            <person name="Payen T."/>
            <person name="Noel B."/>
            <person name="Kuo A."/>
            <person name="Morin E."/>
            <person name="Chen J."/>
            <person name="Kohler A."/>
            <person name="Krizsan K."/>
            <person name="Balestrini R."/>
            <person name="Da Silva C."/>
            <person name="Montanini B."/>
            <person name="Hainaut M."/>
            <person name="Levati E."/>
            <person name="Barry K.W."/>
            <person name="Belfiori B."/>
            <person name="Cichocki N."/>
            <person name="Clum A."/>
            <person name="Dockter R.B."/>
            <person name="Fauchery L."/>
            <person name="Guy J."/>
            <person name="Iotti M."/>
            <person name="Le Tacon F."/>
            <person name="Lindquist E.A."/>
            <person name="Lipzen A."/>
            <person name="Malagnac F."/>
            <person name="Mello A."/>
            <person name="Molinier V."/>
            <person name="Miyauchi S."/>
            <person name="Poulain J."/>
            <person name="Riccioni C."/>
            <person name="Rubini A."/>
            <person name="Sitrit Y."/>
            <person name="Splivallo R."/>
            <person name="Traeger S."/>
            <person name="Wang M."/>
            <person name="Zifcakova L."/>
            <person name="Wipf D."/>
            <person name="Zambonelli A."/>
            <person name="Paolocci F."/>
            <person name="Nowrousian M."/>
            <person name="Ottonello S."/>
            <person name="Baldrian P."/>
            <person name="Spatafora J.W."/>
            <person name="Henrissat B."/>
            <person name="Nagy L.G."/>
            <person name="Aury J.M."/>
            <person name="Wincker P."/>
            <person name="Grigoriev I.V."/>
            <person name="Bonfante P."/>
            <person name="Martin F.M."/>
        </authorList>
    </citation>
    <scope>NUCLEOTIDE SEQUENCE [LARGE SCALE GENOMIC DNA]</scope>
    <source>
        <strain evidence="2 3">RN42</strain>
    </source>
</reference>
<gene>
    <name evidence="2" type="ORF">BJ508DRAFT_304893</name>
</gene>
<feature type="compositionally biased region" description="Polar residues" evidence="1">
    <location>
        <begin position="30"/>
        <end position="43"/>
    </location>
</feature>
<evidence type="ECO:0000313" key="3">
    <source>
        <dbReference type="Proteomes" id="UP000275078"/>
    </source>
</evidence>
<feature type="compositionally biased region" description="Polar residues" evidence="1">
    <location>
        <begin position="64"/>
        <end position="74"/>
    </location>
</feature>
<dbReference type="Proteomes" id="UP000275078">
    <property type="component" value="Unassembled WGS sequence"/>
</dbReference>